<dbReference type="AlphaFoldDB" id="A0A5K7X8L3"/>
<dbReference type="InterPro" id="IPR036038">
    <property type="entry name" value="Aminotransferase-like"/>
</dbReference>
<accession>A0A5K7X8L3</accession>
<dbReference type="PANTHER" id="PTHR42743">
    <property type="entry name" value="AMINO-ACID AMINOTRANSFERASE"/>
    <property type="match status" value="1"/>
</dbReference>
<reference evidence="10" key="1">
    <citation type="submission" date="2019-10" db="EMBL/GenBank/DDBJ databases">
        <title>Lacipirellula parvula gen. nov., sp. nov., representing a lineage of planctomycetes widespread in freshwater anoxic habitats, and description of the family Lacipirellulaceae.</title>
        <authorList>
            <person name="Dedysh S.N."/>
            <person name="Kulichevskaya I.S."/>
            <person name="Beletsky A.V."/>
            <person name="Rakitin A.L."/>
            <person name="Mardanov A.V."/>
            <person name="Ivanova A.A."/>
            <person name="Saltykova V.X."/>
            <person name="Rijpstra W.I.C."/>
            <person name="Sinninghe Damste J.S."/>
            <person name="Ravin N.V."/>
        </authorList>
    </citation>
    <scope>NUCLEOTIDE SEQUENCE [LARGE SCALE GENOMIC DNA]</scope>
    <source>
        <strain evidence="10">PX69</strain>
    </source>
</reference>
<dbReference type="InterPro" id="IPR050571">
    <property type="entry name" value="Class-IV_PLP-Dep_Aminotrnsfr"/>
</dbReference>
<comment type="catalytic activity">
    <reaction evidence="6">
        <text>L-valine + 2-oxoglutarate = 3-methyl-2-oxobutanoate + L-glutamate</text>
        <dbReference type="Rhea" id="RHEA:24813"/>
        <dbReference type="ChEBI" id="CHEBI:11851"/>
        <dbReference type="ChEBI" id="CHEBI:16810"/>
        <dbReference type="ChEBI" id="CHEBI:29985"/>
        <dbReference type="ChEBI" id="CHEBI:57762"/>
        <dbReference type="EC" id="2.6.1.42"/>
    </reaction>
</comment>
<comment type="pathway">
    <text evidence="2">Amino-acid biosynthesis; L-valine biosynthesis; L-valine from pyruvate: step 4/4.</text>
</comment>
<dbReference type="Gene3D" id="3.20.10.10">
    <property type="entry name" value="D-amino Acid Aminotransferase, subunit A, domain 2"/>
    <property type="match status" value="1"/>
</dbReference>
<dbReference type="GO" id="GO:0046394">
    <property type="term" value="P:carboxylic acid biosynthetic process"/>
    <property type="evidence" value="ECO:0007669"/>
    <property type="project" value="UniProtKB-ARBA"/>
</dbReference>
<proteinExistence type="inferred from homology"/>
<protein>
    <recommendedName>
        <fullName evidence="5">branched-chain-amino-acid transaminase</fullName>
        <ecNumber evidence="5">2.6.1.42</ecNumber>
    </recommendedName>
</protein>
<evidence type="ECO:0000256" key="8">
    <source>
        <dbReference type="ARBA" id="ARBA00049229"/>
    </source>
</evidence>
<comment type="catalytic activity">
    <reaction evidence="7">
        <text>L-isoleucine + 2-oxoglutarate = (S)-3-methyl-2-oxopentanoate + L-glutamate</text>
        <dbReference type="Rhea" id="RHEA:24801"/>
        <dbReference type="ChEBI" id="CHEBI:16810"/>
        <dbReference type="ChEBI" id="CHEBI:29985"/>
        <dbReference type="ChEBI" id="CHEBI:35146"/>
        <dbReference type="ChEBI" id="CHEBI:58045"/>
        <dbReference type="EC" id="2.6.1.42"/>
    </reaction>
</comment>
<sequence>MSPLAGLRLAKPGARAPGYNMPPLPGLPPPWPNHRAPAILGCMNLSQAYLSGEWIPLQNALIPLSDVGFGLGVVVVERLRTFAGQPFRVEEHLKRLHRSLEIVGWNAAAIVDEVRAAVAAFPDVNAELMAPGDDWYVAIFVTPGDSPAATQPRIGVHGGPLPFAGWADKFDTGVDTVITDVRQTPANCWPPELKCRSRMHYYLADQEAARRQPGARAVLLDQQGFIGEASTANVVACYANRGLVTPRIDGVLPGISQQVLFELADAAGISHTEADLTPAEFARADELFITSTSICLQPIVRVDGQPIGNAQPGPVYKKFLAAWSEKVGVDIAAQARQFAAR</sequence>
<dbReference type="CDD" id="cd00449">
    <property type="entry name" value="PLPDE_IV"/>
    <property type="match status" value="1"/>
</dbReference>
<comment type="pathway">
    <text evidence="3">Amino-acid biosynthesis; L-leucine biosynthesis; L-leucine from 3-methyl-2-oxobutanoate: step 4/4.</text>
</comment>
<dbReference type="InterPro" id="IPR001544">
    <property type="entry name" value="Aminotrans_IV"/>
</dbReference>
<evidence type="ECO:0000256" key="6">
    <source>
        <dbReference type="ARBA" id="ARBA00048212"/>
    </source>
</evidence>
<dbReference type="EMBL" id="AP021861">
    <property type="protein sequence ID" value="BBO32197.1"/>
    <property type="molecule type" value="Genomic_DNA"/>
</dbReference>
<evidence type="ECO:0000256" key="3">
    <source>
        <dbReference type="ARBA" id="ARBA00005072"/>
    </source>
</evidence>
<dbReference type="Pfam" id="PF01063">
    <property type="entry name" value="Aminotran_4"/>
    <property type="match status" value="1"/>
</dbReference>
<evidence type="ECO:0000256" key="2">
    <source>
        <dbReference type="ARBA" id="ARBA00004931"/>
    </source>
</evidence>
<evidence type="ECO:0000256" key="7">
    <source>
        <dbReference type="ARBA" id="ARBA00048798"/>
    </source>
</evidence>
<comment type="catalytic activity">
    <reaction evidence="8">
        <text>L-leucine + 2-oxoglutarate = 4-methyl-2-oxopentanoate + L-glutamate</text>
        <dbReference type="Rhea" id="RHEA:18321"/>
        <dbReference type="ChEBI" id="CHEBI:16810"/>
        <dbReference type="ChEBI" id="CHEBI:17865"/>
        <dbReference type="ChEBI" id="CHEBI:29985"/>
        <dbReference type="ChEBI" id="CHEBI:57427"/>
        <dbReference type="EC" id="2.6.1.42"/>
    </reaction>
</comment>
<evidence type="ECO:0000313" key="10">
    <source>
        <dbReference type="Proteomes" id="UP000326837"/>
    </source>
</evidence>
<evidence type="ECO:0000256" key="5">
    <source>
        <dbReference type="ARBA" id="ARBA00013053"/>
    </source>
</evidence>
<organism evidence="9 10">
    <name type="scientific">Lacipirellula parvula</name>
    <dbReference type="NCBI Taxonomy" id="2650471"/>
    <lineage>
        <taxon>Bacteria</taxon>
        <taxon>Pseudomonadati</taxon>
        <taxon>Planctomycetota</taxon>
        <taxon>Planctomycetia</taxon>
        <taxon>Pirellulales</taxon>
        <taxon>Lacipirellulaceae</taxon>
        <taxon>Lacipirellula</taxon>
    </lineage>
</organism>
<gene>
    <name evidence="9" type="ORF">PLANPX_1809</name>
</gene>
<comment type="pathway">
    <text evidence="1">Amino-acid biosynthesis; L-isoleucine biosynthesis; L-isoleucine from 2-oxobutanoate: step 4/4.</text>
</comment>
<dbReference type="PANTHER" id="PTHR42743:SF11">
    <property type="entry name" value="AMINODEOXYCHORISMATE LYASE"/>
    <property type="match status" value="1"/>
</dbReference>
<dbReference type="InterPro" id="IPR043131">
    <property type="entry name" value="BCAT-like_N"/>
</dbReference>
<dbReference type="KEGG" id="lpav:PLANPX_1809"/>
<name>A0A5K7X8L3_9BACT</name>
<evidence type="ECO:0000256" key="4">
    <source>
        <dbReference type="ARBA" id="ARBA00009320"/>
    </source>
</evidence>
<dbReference type="Proteomes" id="UP000326837">
    <property type="component" value="Chromosome"/>
</dbReference>
<dbReference type="EC" id="2.6.1.42" evidence="5"/>
<dbReference type="SUPFAM" id="SSF56752">
    <property type="entry name" value="D-aminoacid aminotransferase-like PLP-dependent enzymes"/>
    <property type="match status" value="1"/>
</dbReference>
<dbReference type="InterPro" id="IPR043132">
    <property type="entry name" value="BCAT-like_C"/>
</dbReference>
<dbReference type="GO" id="GO:0004084">
    <property type="term" value="F:branched-chain-amino-acid transaminase activity"/>
    <property type="evidence" value="ECO:0007669"/>
    <property type="project" value="UniProtKB-EC"/>
</dbReference>
<keyword evidence="10" id="KW-1185">Reference proteome</keyword>
<evidence type="ECO:0000313" key="9">
    <source>
        <dbReference type="EMBL" id="BBO32197.1"/>
    </source>
</evidence>
<comment type="similarity">
    <text evidence="4">Belongs to the class-IV pyridoxal-phosphate-dependent aminotransferase family.</text>
</comment>
<evidence type="ECO:0000256" key="1">
    <source>
        <dbReference type="ARBA" id="ARBA00004824"/>
    </source>
</evidence>
<dbReference type="Gene3D" id="3.30.470.10">
    <property type="match status" value="1"/>
</dbReference>